<dbReference type="AlphaFoldDB" id="A0A7X2Z6H8"/>
<evidence type="ECO:0000256" key="6">
    <source>
        <dbReference type="ARBA" id="ARBA00023136"/>
    </source>
</evidence>
<evidence type="ECO:0000313" key="11">
    <source>
        <dbReference type="Proteomes" id="UP000450917"/>
    </source>
</evidence>
<reference evidence="10 11" key="1">
    <citation type="submission" date="2019-11" db="EMBL/GenBank/DDBJ databases">
        <title>Draft genome sequences of five Paenibacillus species of dairy origin.</title>
        <authorList>
            <person name="Olajide A.M."/>
            <person name="Chen S."/>
            <person name="Lapointe G."/>
        </authorList>
    </citation>
    <scope>NUCLEOTIDE SEQUENCE [LARGE SCALE GENOMIC DNA]</scope>
    <source>
        <strain evidence="10 11">2CS3</strain>
    </source>
</reference>
<dbReference type="InterPro" id="IPR027470">
    <property type="entry name" value="Cation_efflux_CTD"/>
</dbReference>
<evidence type="ECO:0000256" key="4">
    <source>
        <dbReference type="ARBA" id="ARBA00022692"/>
    </source>
</evidence>
<dbReference type="RefSeq" id="WP_155613769.1">
    <property type="nucleotide sequence ID" value="NZ_JBDLZV010000001.1"/>
</dbReference>
<dbReference type="Gene3D" id="1.20.1510.10">
    <property type="entry name" value="Cation efflux protein transmembrane domain"/>
    <property type="match status" value="1"/>
</dbReference>
<keyword evidence="6 7" id="KW-0472">Membrane</keyword>
<gene>
    <name evidence="10" type="ORF">GNP93_00610</name>
</gene>
<evidence type="ECO:0000313" key="10">
    <source>
        <dbReference type="EMBL" id="MUG69167.1"/>
    </source>
</evidence>
<dbReference type="InterPro" id="IPR027469">
    <property type="entry name" value="Cation_efflux_TMD_sf"/>
</dbReference>
<evidence type="ECO:0000256" key="5">
    <source>
        <dbReference type="ARBA" id="ARBA00022989"/>
    </source>
</evidence>
<dbReference type="Proteomes" id="UP000450917">
    <property type="component" value="Unassembled WGS sequence"/>
</dbReference>
<evidence type="ECO:0000256" key="1">
    <source>
        <dbReference type="ARBA" id="ARBA00004141"/>
    </source>
</evidence>
<evidence type="ECO:0000259" key="8">
    <source>
        <dbReference type="Pfam" id="PF01545"/>
    </source>
</evidence>
<feature type="transmembrane region" description="Helical" evidence="7">
    <location>
        <begin position="101"/>
        <end position="121"/>
    </location>
</feature>
<keyword evidence="11" id="KW-1185">Reference proteome</keyword>
<proteinExistence type="inferred from homology"/>
<comment type="caution">
    <text evidence="10">The sequence shown here is derived from an EMBL/GenBank/DDBJ whole genome shotgun (WGS) entry which is preliminary data.</text>
</comment>
<dbReference type="Pfam" id="PF01545">
    <property type="entry name" value="Cation_efflux"/>
    <property type="match status" value="1"/>
</dbReference>
<sequence length="301" mass="32904">MTEEHKKRAAIGLWVGIGVNLGLTVLKGVAGMTTHSKALLADALHSASDTAGAIAGIRGHRAGGPIVSILLSVLATVIGVEIVIATVKSLSQEAPQAPDRLAFVIIALSIVIKEAMFQYQYRVGKKIGSQAVIARAWEHRSDIYSSIVAFIGIGGAMLGHYIGMPLLYYLDPIAGLLIAVLVMRLAYRYMMEAVQHSTDRVLRQEDSRELFDTVQRVKGVISIDDLQAKEHGHYVIVDMTISVNPRITILEGHEIAKTVKQTLMKRFIHVSDVYVQVNPYDPGYPYKSTDAGHDDMPTLLH</sequence>
<organism evidence="10 11">
    <name type="scientific">Paenibacillus validus</name>
    <dbReference type="NCBI Taxonomy" id="44253"/>
    <lineage>
        <taxon>Bacteria</taxon>
        <taxon>Bacillati</taxon>
        <taxon>Bacillota</taxon>
        <taxon>Bacilli</taxon>
        <taxon>Bacillales</taxon>
        <taxon>Paenibacillaceae</taxon>
        <taxon>Paenibacillus</taxon>
    </lineage>
</organism>
<dbReference type="InterPro" id="IPR002524">
    <property type="entry name" value="Cation_efflux"/>
</dbReference>
<evidence type="ECO:0000256" key="3">
    <source>
        <dbReference type="ARBA" id="ARBA00022448"/>
    </source>
</evidence>
<comment type="similarity">
    <text evidence="2">Belongs to the cation diffusion facilitator (CDF) transporter (TC 2.A.4) family.</text>
</comment>
<accession>A0A7X2Z6H8</accession>
<dbReference type="PANTHER" id="PTHR43840">
    <property type="entry name" value="MITOCHONDRIAL METAL TRANSPORTER 1-RELATED"/>
    <property type="match status" value="1"/>
</dbReference>
<dbReference type="PANTHER" id="PTHR43840:SF15">
    <property type="entry name" value="MITOCHONDRIAL METAL TRANSPORTER 1-RELATED"/>
    <property type="match status" value="1"/>
</dbReference>
<evidence type="ECO:0000259" key="9">
    <source>
        <dbReference type="Pfam" id="PF16916"/>
    </source>
</evidence>
<dbReference type="Gene3D" id="3.30.70.1350">
    <property type="entry name" value="Cation efflux protein, cytoplasmic domain"/>
    <property type="match status" value="1"/>
</dbReference>
<feature type="transmembrane region" description="Helical" evidence="7">
    <location>
        <begin position="66"/>
        <end position="89"/>
    </location>
</feature>
<dbReference type="SUPFAM" id="SSF161111">
    <property type="entry name" value="Cation efflux protein transmembrane domain-like"/>
    <property type="match status" value="1"/>
</dbReference>
<dbReference type="InterPro" id="IPR036837">
    <property type="entry name" value="Cation_efflux_CTD_sf"/>
</dbReference>
<keyword evidence="5 7" id="KW-1133">Transmembrane helix</keyword>
<dbReference type="EMBL" id="WNZX01000001">
    <property type="protein sequence ID" value="MUG69167.1"/>
    <property type="molecule type" value="Genomic_DNA"/>
</dbReference>
<keyword evidence="4 7" id="KW-0812">Transmembrane</keyword>
<feature type="domain" description="Cation efflux protein transmembrane" evidence="8">
    <location>
        <begin position="13"/>
        <end position="195"/>
    </location>
</feature>
<comment type="subcellular location">
    <subcellularLocation>
        <location evidence="1">Membrane</location>
        <topology evidence="1">Multi-pass membrane protein</topology>
    </subcellularLocation>
</comment>
<dbReference type="SUPFAM" id="SSF160240">
    <property type="entry name" value="Cation efflux protein cytoplasmic domain-like"/>
    <property type="match status" value="1"/>
</dbReference>
<dbReference type="Pfam" id="PF16916">
    <property type="entry name" value="ZT_dimer"/>
    <property type="match status" value="1"/>
</dbReference>
<keyword evidence="3" id="KW-0813">Transport</keyword>
<name>A0A7X2Z6H8_9BACL</name>
<dbReference type="NCBIfam" id="TIGR01297">
    <property type="entry name" value="CDF"/>
    <property type="match status" value="1"/>
</dbReference>
<feature type="transmembrane region" description="Helical" evidence="7">
    <location>
        <begin position="142"/>
        <end position="162"/>
    </location>
</feature>
<dbReference type="InterPro" id="IPR058533">
    <property type="entry name" value="Cation_efflux_TM"/>
</dbReference>
<evidence type="ECO:0000256" key="2">
    <source>
        <dbReference type="ARBA" id="ARBA00008114"/>
    </source>
</evidence>
<feature type="domain" description="Cation efflux protein cytoplasmic" evidence="9">
    <location>
        <begin position="203"/>
        <end position="280"/>
    </location>
</feature>
<evidence type="ECO:0000256" key="7">
    <source>
        <dbReference type="SAM" id="Phobius"/>
    </source>
</evidence>
<protein>
    <submittedName>
        <fullName evidence="10">Cation diffusion facilitator family transporter</fullName>
    </submittedName>
</protein>
<dbReference type="InterPro" id="IPR050291">
    <property type="entry name" value="CDF_Transporter"/>
</dbReference>
<dbReference type="GO" id="GO:0016020">
    <property type="term" value="C:membrane"/>
    <property type="evidence" value="ECO:0007669"/>
    <property type="project" value="UniProtKB-SubCell"/>
</dbReference>
<dbReference type="GO" id="GO:0008324">
    <property type="term" value="F:monoatomic cation transmembrane transporter activity"/>
    <property type="evidence" value="ECO:0007669"/>
    <property type="project" value="InterPro"/>
</dbReference>
<feature type="transmembrane region" description="Helical" evidence="7">
    <location>
        <begin position="168"/>
        <end position="187"/>
    </location>
</feature>